<evidence type="ECO:0000256" key="8">
    <source>
        <dbReference type="ARBA" id="ARBA00022777"/>
    </source>
</evidence>
<dbReference type="STRING" id="554055.A0A2P6VGH9"/>
<dbReference type="OrthoDB" id="108365at2759"/>
<evidence type="ECO:0000256" key="10">
    <source>
        <dbReference type="ARBA" id="ARBA00022842"/>
    </source>
</evidence>
<dbReference type="InterPro" id="IPR036918">
    <property type="entry name" value="Pyrv_Knase_C_sf"/>
</dbReference>
<dbReference type="Pfam" id="PF02887">
    <property type="entry name" value="PK_C"/>
    <property type="match status" value="1"/>
</dbReference>
<keyword evidence="7" id="KW-0547">Nucleotide-binding</keyword>
<evidence type="ECO:0000256" key="14">
    <source>
        <dbReference type="RuleBase" id="RU000504"/>
    </source>
</evidence>
<keyword evidence="19" id="KW-1185">Reference proteome</keyword>
<keyword evidence="8 14" id="KW-0418">Kinase</keyword>
<evidence type="ECO:0000256" key="5">
    <source>
        <dbReference type="ARBA" id="ARBA00022679"/>
    </source>
</evidence>
<dbReference type="Proteomes" id="UP000239649">
    <property type="component" value="Unassembled WGS sequence"/>
</dbReference>
<dbReference type="SUPFAM" id="SSF50800">
    <property type="entry name" value="PK beta-barrel domain-like"/>
    <property type="match status" value="1"/>
</dbReference>
<evidence type="ECO:0000256" key="15">
    <source>
        <dbReference type="SAM" id="MobiDB-lite"/>
    </source>
</evidence>
<protein>
    <recommendedName>
        <fullName evidence="4 14">Pyruvate kinase</fullName>
        <ecNumber evidence="4 14">2.7.1.40</ecNumber>
    </recommendedName>
</protein>
<sequence>MPLRHAPKAKAHVFLDVGMEDVLAPNPELGIRAGAGSKVVITVGPSCQDVPTLVRLLVAGVTCARIDLSWGTKEYHARSLANLSEAMQQARRLCSVWLDTTGREVVVRRPVEFDETGWPRQSGDQFTVEKDKVVRITTDPTALCSPAVLPVNYPGFPDMVEVGHILQVGRYLSTGAEGMSLYLQVVERDESTVTCVATNSATLDGLLTVMVCHTEDEDFRGDFGLPLLTEHDVDCMRQLGAQFEVDFVSLSFCNCAEDVYVARALLDSLCLQQTKIIAKIERKAAVRHFEGIAAAADGIIISRGNLGLDFEAEVMALLQKRIIARCNQLGKPVHVTRIVDTMVTTPRCTRAEATDVANAVLDGADGVCLGAETLRGQYPVLTVETVLKLCHAAERVFDFRTHHETLMGEAFEEEVSFARGDGSVADFSSYFATQRSPEPSLHRARARAFGQHGGTLDTPGTPANRSGTSEDGVPPVHPAIEGAPLTAPTACAGVGGPAPVGVGDGLSSRMGPAPHAAAPATPAEHGALPPLPPSGRMLRSRSSPGSRGFNGGGMAGGMSAEPSAYAGAGGAPAPPTTSAFGSLPQPVAGGSSQLQRMLQAQAPYMSKLESVASSATRTAEKINAGLIIVTVQTGRTVSLVAKYRPSIPIMAVVVPRLKASELGWRLEGKYLARQTLAMRGVVPMLAAPMSEGSEDLLSEAVHAAYMQRLVQPNDYVVVVMSHRGSMAVKVVQVNRAGTGLRAMSGANSSLVQGEAPDVISEASPFGAYMPPPSPMTARGRVTPSPGRTLSGRPSPVLGIGSAGPSPPALALGAGPFSPVLGGYGAHATPVGYFGATPVSPGQGHFLVPTASEAFGGLDLSGTDSGSPGGGAAAGGALLSGGTASWARGGAGAGGTGRVGSPPRAAGSVGQEVGGGPAANGLGTIEEQPAAEGGGGGGGDGA</sequence>
<dbReference type="SUPFAM" id="SSF51621">
    <property type="entry name" value="Phosphoenolpyruvate/pyruvate domain"/>
    <property type="match status" value="1"/>
</dbReference>
<evidence type="ECO:0000256" key="4">
    <source>
        <dbReference type="ARBA" id="ARBA00012142"/>
    </source>
</evidence>
<evidence type="ECO:0000313" key="19">
    <source>
        <dbReference type="Proteomes" id="UP000239649"/>
    </source>
</evidence>
<reference evidence="18 19" key="1">
    <citation type="journal article" date="2018" name="Plant J.">
        <title>Genome sequences of Chlorella sorokiniana UTEX 1602 and Micractinium conductrix SAG 241.80: implications to maltose excretion by a green alga.</title>
        <authorList>
            <person name="Arriola M.B."/>
            <person name="Velmurugan N."/>
            <person name="Zhang Y."/>
            <person name="Plunkett M.H."/>
            <person name="Hondzo H."/>
            <person name="Barney B.M."/>
        </authorList>
    </citation>
    <scope>NUCLEOTIDE SEQUENCE [LARGE SCALE GENOMIC DNA]</scope>
    <source>
        <strain evidence="18 19">SAG 241.80</strain>
    </source>
</reference>
<dbReference type="Gene3D" id="2.40.33.10">
    <property type="entry name" value="PK beta-barrel domain-like"/>
    <property type="match status" value="1"/>
</dbReference>
<evidence type="ECO:0000256" key="9">
    <source>
        <dbReference type="ARBA" id="ARBA00022840"/>
    </source>
</evidence>
<dbReference type="UniPathway" id="UPA00109">
    <property type="reaction ID" value="UER00188"/>
</dbReference>
<evidence type="ECO:0000259" key="16">
    <source>
        <dbReference type="Pfam" id="PF00224"/>
    </source>
</evidence>
<keyword evidence="12 18" id="KW-0670">Pyruvate</keyword>
<feature type="compositionally biased region" description="Gly residues" evidence="15">
    <location>
        <begin position="888"/>
        <end position="897"/>
    </location>
</feature>
<feature type="domain" description="Pyruvate kinase C-terminal" evidence="17">
    <location>
        <begin position="609"/>
        <end position="722"/>
    </location>
</feature>
<feature type="compositionally biased region" description="Low complexity" evidence="15">
    <location>
        <begin position="557"/>
        <end position="566"/>
    </location>
</feature>
<dbReference type="PRINTS" id="PR01050">
    <property type="entry name" value="PYRUVTKNASE"/>
</dbReference>
<proteinExistence type="inferred from homology"/>
<comment type="cofactor">
    <cofactor evidence="1">
        <name>K(+)</name>
        <dbReference type="ChEBI" id="CHEBI:29103"/>
    </cofactor>
</comment>
<evidence type="ECO:0000256" key="6">
    <source>
        <dbReference type="ARBA" id="ARBA00022723"/>
    </source>
</evidence>
<gene>
    <name evidence="18" type="ORF">C2E20_3600</name>
</gene>
<dbReference type="EC" id="2.7.1.40" evidence="4 14"/>
<feature type="region of interest" description="Disordered" evidence="15">
    <location>
        <begin position="888"/>
        <end position="941"/>
    </location>
</feature>
<dbReference type="PANTHER" id="PTHR11817">
    <property type="entry name" value="PYRUVATE KINASE"/>
    <property type="match status" value="1"/>
</dbReference>
<dbReference type="Pfam" id="PF00224">
    <property type="entry name" value="PK"/>
    <property type="match status" value="1"/>
</dbReference>
<feature type="domain" description="Pyruvate kinase barrel" evidence="16">
    <location>
        <begin position="37"/>
        <end position="383"/>
    </location>
</feature>
<dbReference type="EMBL" id="LHPF02000008">
    <property type="protein sequence ID" value="PSC73194.1"/>
    <property type="molecule type" value="Genomic_DNA"/>
</dbReference>
<evidence type="ECO:0000256" key="7">
    <source>
        <dbReference type="ARBA" id="ARBA00022741"/>
    </source>
</evidence>
<dbReference type="GO" id="GO:0005524">
    <property type="term" value="F:ATP binding"/>
    <property type="evidence" value="ECO:0007669"/>
    <property type="project" value="UniProtKB-KW"/>
</dbReference>
<evidence type="ECO:0000259" key="17">
    <source>
        <dbReference type="Pfam" id="PF02887"/>
    </source>
</evidence>
<evidence type="ECO:0000313" key="18">
    <source>
        <dbReference type="EMBL" id="PSC73194.1"/>
    </source>
</evidence>
<organism evidence="18 19">
    <name type="scientific">Micractinium conductrix</name>
    <dbReference type="NCBI Taxonomy" id="554055"/>
    <lineage>
        <taxon>Eukaryota</taxon>
        <taxon>Viridiplantae</taxon>
        <taxon>Chlorophyta</taxon>
        <taxon>core chlorophytes</taxon>
        <taxon>Trebouxiophyceae</taxon>
        <taxon>Chlorellales</taxon>
        <taxon>Chlorellaceae</taxon>
        <taxon>Chlorella clade</taxon>
        <taxon>Micractinium</taxon>
    </lineage>
</organism>
<feature type="region of interest" description="Disordered" evidence="15">
    <location>
        <begin position="451"/>
        <end position="474"/>
    </location>
</feature>
<dbReference type="GO" id="GO:0016301">
    <property type="term" value="F:kinase activity"/>
    <property type="evidence" value="ECO:0007669"/>
    <property type="project" value="UniProtKB-KW"/>
</dbReference>
<dbReference type="AlphaFoldDB" id="A0A2P6VGH9"/>
<keyword evidence="10 14" id="KW-0460">Magnesium</keyword>
<keyword evidence="9" id="KW-0067">ATP-binding</keyword>
<keyword evidence="11 14" id="KW-0324">Glycolysis</keyword>
<comment type="catalytic activity">
    <reaction evidence="13 14">
        <text>pyruvate + ATP = phosphoenolpyruvate + ADP + H(+)</text>
        <dbReference type="Rhea" id="RHEA:18157"/>
        <dbReference type="ChEBI" id="CHEBI:15361"/>
        <dbReference type="ChEBI" id="CHEBI:15378"/>
        <dbReference type="ChEBI" id="CHEBI:30616"/>
        <dbReference type="ChEBI" id="CHEBI:58702"/>
        <dbReference type="ChEBI" id="CHEBI:456216"/>
        <dbReference type="EC" id="2.7.1.40"/>
    </reaction>
</comment>
<feature type="compositionally biased region" description="Gly residues" evidence="15">
    <location>
        <begin position="931"/>
        <end position="941"/>
    </location>
</feature>
<comment type="caution">
    <text evidence="18">The sequence shown here is derived from an EMBL/GenBank/DDBJ whole genome shotgun (WGS) entry which is preliminary data.</text>
</comment>
<dbReference type="Gene3D" id="3.40.1380.20">
    <property type="entry name" value="Pyruvate kinase, C-terminal domain"/>
    <property type="match status" value="1"/>
</dbReference>
<dbReference type="InterPro" id="IPR015793">
    <property type="entry name" value="Pyrv_Knase_brl"/>
</dbReference>
<dbReference type="InterPro" id="IPR015813">
    <property type="entry name" value="Pyrv/PenolPyrv_kinase-like_dom"/>
</dbReference>
<keyword evidence="6" id="KW-0479">Metal-binding</keyword>
<evidence type="ECO:0000256" key="1">
    <source>
        <dbReference type="ARBA" id="ARBA00001958"/>
    </source>
</evidence>
<evidence type="ECO:0000256" key="11">
    <source>
        <dbReference type="ARBA" id="ARBA00023152"/>
    </source>
</evidence>
<evidence type="ECO:0000256" key="2">
    <source>
        <dbReference type="ARBA" id="ARBA00004997"/>
    </source>
</evidence>
<dbReference type="Gene3D" id="3.20.20.60">
    <property type="entry name" value="Phosphoenolpyruvate-binding domains"/>
    <property type="match status" value="1"/>
</dbReference>
<evidence type="ECO:0000256" key="12">
    <source>
        <dbReference type="ARBA" id="ARBA00023317"/>
    </source>
</evidence>
<dbReference type="GO" id="GO:0000287">
    <property type="term" value="F:magnesium ion binding"/>
    <property type="evidence" value="ECO:0007669"/>
    <property type="project" value="InterPro"/>
</dbReference>
<dbReference type="SUPFAM" id="SSF52935">
    <property type="entry name" value="PK C-terminal domain-like"/>
    <property type="match status" value="1"/>
</dbReference>
<dbReference type="GO" id="GO:0030955">
    <property type="term" value="F:potassium ion binding"/>
    <property type="evidence" value="ECO:0007669"/>
    <property type="project" value="InterPro"/>
</dbReference>
<feature type="region of interest" description="Disordered" evidence="15">
    <location>
        <begin position="503"/>
        <end position="594"/>
    </location>
</feature>
<name>A0A2P6VGH9_9CHLO</name>
<evidence type="ECO:0000256" key="13">
    <source>
        <dbReference type="ARBA" id="ARBA00048152"/>
    </source>
</evidence>
<feature type="compositionally biased region" description="Low complexity" evidence="15">
    <location>
        <begin position="511"/>
        <end position="527"/>
    </location>
</feature>
<accession>A0A2P6VGH9</accession>
<dbReference type="InterPro" id="IPR015795">
    <property type="entry name" value="Pyrv_Knase_C"/>
</dbReference>
<dbReference type="InterPro" id="IPR011037">
    <property type="entry name" value="Pyrv_Knase-like_insert_dom_sf"/>
</dbReference>
<dbReference type="InterPro" id="IPR015806">
    <property type="entry name" value="Pyrv_Knase_insert_dom_sf"/>
</dbReference>
<dbReference type="InterPro" id="IPR001697">
    <property type="entry name" value="Pyr_Knase"/>
</dbReference>
<keyword evidence="5 14" id="KW-0808">Transferase</keyword>
<evidence type="ECO:0000256" key="3">
    <source>
        <dbReference type="ARBA" id="ARBA00008663"/>
    </source>
</evidence>
<comment type="pathway">
    <text evidence="2 14">Carbohydrate degradation; glycolysis; pyruvate from D-glyceraldehyde 3-phosphate: step 5/5.</text>
</comment>
<comment type="similarity">
    <text evidence="3 14">Belongs to the pyruvate kinase family.</text>
</comment>
<dbReference type="GO" id="GO:0004743">
    <property type="term" value="F:pyruvate kinase activity"/>
    <property type="evidence" value="ECO:0007669"/>
    <property type="project" value="UniProtKB-EC"/>
</dbReference>
<dbReference type="InterPro" id="IPR040442">
    <property type="entry name" value="Pyrv_kinase-like_dom_sf"/>
</dbReference>